<sequence length="111" mass="12828">MDEVECVSSMLPFICDQVGLFDSKPRSGNKLDPIPVTIMDCLRQNNGGDCGMFTITYAHCLMEGKALENWATQERLSFYRESLTCHLWYHALWKEKEHCESDMEQDDAWDA</sequence>
<dbReference type="GO" id="GO:0008234">
    <property type="term" value="F:cysteine-type peptidase activity"/>
    <property type="evidence" value="ECO:0007669"/>
    <property type="project" value="InterPro"/>
</dbReference>
<dbReference type="InterPro" id="IPR003653">
    <property type="entry name" value="Peptidase_C48_C"/>
</dbReference>
<dbReference type="Proteomes" id="UP000030645">
    <property type="component" value="Unassembled WGS sequence"/>
</dbReference>
<dbReference type="SUPFAM" id="SSF54001">
    <property type="entry name" value="Cysteine proteinases"/>
    <property type="match status" value="1"/>
</dbReference>
<dbReference type="InterPro" id="IPR038765">
    <property type="entry name" value="Papain-like_cys_pep_sf"/>
</dbReference>
<evidence type="ECO:0000313" key="6">
    <source>
        <dbReference type="Proteomes" id="UP000030645"/>
    </source>
</evidence>
<dbReference type="GO" id="GO:0006508">
    <property type="term" value="P:proteolysis"/>
    <property type="evidence" value="ECO:0007669"/>
    <property type="project" value="UniProtKB-KW"/>
</dbReference>
<dbReference type="Gene3D" id="3.40.395.10">
    <property type="entry name" value="Adenoviral Proteinase, Chain A"/>
    <property type="match status" value="1"/>
</dbReference>
<protein>
    <recommendedName>
        <fullName evidence="4">Ubiquitin-like protease family profile domain-containing protein</fullName>
    </recommendedName>
</protein>
<keyword evidence="6" id="KW-1185">Reference proteome</keyword>
<evidence type="ECO:0000313" key="5">
    <source>
        <dbReference type="EMBL" id="EXB82938.1"/>
    </source>
</evidence>
<evidence type="ECO:0000259" key="4">
    <source>
        <dbReference type="Pfam" id="PF02902"/>
    </source>
</evidence>
<name>W9RDD0_9ROSA</name>
<keyword evidence="3" id="KW-0378">Hydrolase</keyword>
<feature type="domain" description="Ubiquitin-like protease family profile" evidence="4">
    <location>
        <begin position="3"/>
        <end position="81"/>
    </location>
</feature>
<dbReference type="AlphaFoldDB" id="W9RDD0"/>
<accession>W9RDD0</accession>
<organism evidence="5 6">
    <name type="scientific">Morus notabilis</name>
    <dbReference type="NCBI Taxonomy" id="981085"/>
    <lineage>
        <taxon>Eukaryota</taxon>
        <taxon>Viridiplantae</taxon>
        <taxon>Streptophyta</taxon>
        <taxon>Embryophyta</taxon>
        <taxon>Tracheophyta</taxon>
        <taxon>Spermatophyta</taxon>
        <taxon>Magnoliopsida</taxon>
        <taxon>eudicotyledons</taxon>
        <taxon>Gunneridae</taxon>
        <taxon>Pentapetalae</taxon>
        <taxon>rosids</taxon>
        <taxon>fabids</taxon>
        <taxon>Rosales</taxon>
        <taxon>Moraceae</taxon>
        <taxon>Moreae</taxon>
        <taxon>Morus</taxon>
    </lineage>
</organism>
<gene>
    <name evidence="5" type="ORF">L484_003799</name>
</gene>
<keyword evidence="2" id="KW-0645">Protease</keyword>
<reference evidence="6" key="1">
    <citation type="submission" date="2013-01" db="EMBL/GenBank/DDBJ databases">
        <title>Draft Genome Sequence of a Mulberry Tree, Morus notabilis C.K. Schneid.</title>
        <authorList>
            <person name="He N."/>
            <person name="Zhao S."/>
        </authorList>
    </citation>
    <scope>NUCLEOTIDE SEQUENCE</scope>
</reference>
<evidence type="ECO:0000256" key="3">
    <source>
        <dbReference type="ARBA" id="ARBA00022801"/>
    </source>
</evidence>
<evidence type="ECO:0000256" key="1">
    <source>
        <dbReference type="ARBA" id="ARBA00005234"/>
    </source>
</evidence>
<evidence type="ECO:0000256" key="2">
    <source>
        <dbReference type="ARBA" id="ARBA00022670"/>
    </source>
</evidence>
<comment type="similarity">
    <text evidence="1">Belongs to the peptidase C48 family.</text>
</comment>
<dbReference type="EMBL" id="KE344875">
    <property type="protein sequence ID" value="EXB82938.1"/>
    <property type="molecule type" value="Genomic_DNA"/>
</dbReference>
<dbReference type="Pfam" id="PF02902">
    <property type="entry name" value="Peptidase_C48"/>
    <property type="match status" value="1"/>
</dbReference>
<proteinExistence type="inferred from homology"/>